<evidence type="ECO:0000256" key="1">
    <source>
        <dbReference type="ARBA" id="ARBA00023125"/>
    </source>
</evidence>
<dbReference type="AlphaFoldDB" id="A0A840PIR0"/>
<dbReference type="Pfam" id="PF00440">
    <property type="entry name" value="TetR_N"/>
    <property type="match status" value="1"/>
</dbReference>
<dbReference type="PRINTS" id="PR00455">
    <property type="entry name" value="HTHTETR"/>
</dbReference>
<dbReference type="RefSeq" id="WP_185054331.1">
    <property type="nucleotide sequence ID" value="NZ_BAABIX010000012.1"/>
</dbReference>
<dbReference type="GO" id="GO:0000976">
    <property type="term" value="F:transcription cis-regulatory region binding"/>
    <property type="evidence" value="ECO:0007669"/>
    <property type="project" value="TreeGrafter"/>
</dbReference>
<dbReference type="SUPFAM" id="SSF46689">
    <property type="entry name" value="Homeodomain-like"/>
    <property type="match status" value="1"/>
</dbReference>
<dbReference type="InterPro" id="IPR009057">
    <property type="entry name" value="Homeodomain-like_sf"/>
</dbReference>
<dbReference type="PANTHER" id="PTHR30055">
    <property type="entry name" value="HTH-TYPE TRANSCRIPTIONAL REGULATOR RUTR"/>
    <property type="match status" value="1"/>
</dbReference>
<dbReference type="PANTHER" id="PTHR30055:SF226">
    <property type="entry name" value="HTH-TYPE TRANSCRIPTIONAL REGULATOR PKSA"/>
    <property type="match status" value="1"/>
</dbReference>
<evidence type="ECO:0000313" key="6">
    <source>
        <dbReference type="Proteomes" id="UP000578449"/>
    </source>
</evidence>
<feature type="DNA-binding region" description="H-T-H motif" evidence="2">
    <location>
        <begin position="38"/>
        <end position="57"/>
    </location>
</feature>
<comment type="caution">
    <text evidence="5">The sequence shown here is derived from an EMBL/GenBank/DDBJ whole genome shotgun (WGS) entry which is preliminary data.</text>
</comment>
<evidence type="ECO:0000313" key="5">
    <source>
        <dbReference type="EMBL" id="MBB5137430.1"/>
    </source>
</evidence>
<keyword evidence="6" id="KW-1185">Reference proteome</keyword>
<dbReference type="GO" id="GO:0003700">
    <property type="term" value="F:DNA-binding transcription factor activity"/>
    <property type="evidence" value="ECO:0007669"/>
    <property type="project" value="TreeGrafter"/>
</dbReference>
<reference evidence="5 6" key="1">
    <citation type="submission" date="2020-08" db="EMBL/GenBank/DDBJ databases">
        <title>Genomic Encyclopedia of Type Strains, Phase IV (KMG-IV): sequencing the most valuable type-strain genomes for metagenomic binning, comparative biology and taxonomic classification.</title>
        <authorList>
            <person name="Goeker M."/>
        </authorList>
    </citation>
    <scope>NUCLEOTIDE SEQUENCE [LARGE SCALE GENOMIC DNA]</scope>
    <source>
        <strain evidence="5 6">DSM 45615</strain>
    </source>
</reference>
<evidence type="ECO:0000259" key="4">
    <source>
        <dbReference type="PROSITE" id="PS50977"/>
    </source>
</evidence>
<feature type="region of interest" description="Disordered" evidence="3">
    <location>
        <begin position="202"/>
        <end position="221"/>
    </location>
</feature>
<dbReference type="InterPro" id="IPR050109">
    <property type="entry name" value="HTH-type_TetR-like_transc_reg"/>
</dbReference>
<proteinExistence type="predicted"/>
<dbReference type="Proteomes" id="UP000578449">
    <property type="component" value="Unassembled WGS sequence"/>
</dbReference>
<gene>
    <name evidence="5" type="ORF">HNP84_007182</name>
</gene>
<dbReference type="InterPro" id="IPR001647">
    <property type="entry name" value="HTH_TetR"/>
</dbReference>
<accession>A0A840PIR0</accession>
<sequence>MSRPQGAEDRPPEDLTARARIRDAALDQFARRGVKSATLKDIAEAAGVSVGLVQHHFRSKDALREACDEHVMASLVHRSKDEAAEPAAVVAGMLAGSERSVRYLARALVDGSPAAAAFFDGAVRTTEEFLTGTWPDRFPPGSPRARDAAAVMSAMHAGTIVLHEYLTRLMGRDVLAREHAAAIVTAMADVYTAMGEFTRSEAGKRMTEAAAAHHRQEHEHD</sequence>
<dbReference type="EMBL" id="JACHGN010000017">
    <property type="protein sequence ID" value="MBB5137430.1"/>
    <property type="molecule type" value="Genomic_DNA"/>
</dbReference>
<dbReference type="Gene3D" id="1.10.357.10">
    <property type="entry name" value="Tetracycline Repressor, domain 2"/>
    <property type="match status" value="1"/>
</dbReference>
<dbReference type="PROSITE" id="PS50977">
    <property type="entry name" value="HTH_TETR_2"/>
    <property type="match status" value="1"/>
</dbReference>
<evidence type="ECO:0000256" key="3">
    <source>
        <dbReference type="SAM" id="MobiDB-lite"/>
    </source>
</evidence>
<evidence type="ECO:0000256" key="2">
    <source>
        <dbReference type="PROSITE-ProRule" id="PRU00335"/>
    </source>
</evidence>
<keyword evidence="1 2" id="KW-0238">DNA-binding</keyword>
<feature type="domain" description="HTH tetR-type" evidence="4">
    <location>
        <begin position="15"/>
        <end position="75"/>
    </location>
</feature>
<organism evidence="5 6">
    <name type="scientific">Thermocatellispora tengchongensis</name>
    <dbReference type="NCBI Taxonomy" id="1073253"/>
    <lineage>
        <taxon>Bacteria</taxon>
        <taxon>Bacillati</taxon>
        <taxon>Actinomycetota</taxon>
        <taxon>Actinomycetes</taxon>
        <taxon>Streptosporangiales</taxon>
        <taxon>Streptosporangiaceae</taxon>
        <taxon>Thermocatellispora</taxon>
    </lineage>
</organism>
<protein>
    <submittedName>
        <fullName evidence="5">AcrR family transcriptional regulator</fullName>
    </submittedName>
</protein>
<name>A0A840PIR0_9ACTN</name>